<evidence type="ECO:0000256" key="15">
    <source>
        <dbReference type="ARBA" id="ARBA00044559"/>
    </source>
</evidence>
<dbReference type="EMBL" id="KZ288193">
    <property type="protein sequence ID" value="PBC33987.1"/>
    <property type="molecule type" value="Genomic_DNA"/>
</dbReference>
<accession>A0A2A3EQK1</accession>
<evidence type="ECO:0000256" key="8">
    <source>
        <dbReference type="ARBA" id="ARBA00022723"/>
    </source>
</evidence>
<dbReference type="InterPro" id="IPR033495">
    <property type="entry name" value="MRPP3_PIN_dom"/>
</dbReference>
<proteinExistence type="inferred from homology"/>
<evidence type="ECO:0000256" key="5">
    <source>
        <dbReference type="ARBA" id="ARBA00012179"/>
    </source>
</evidence>
<evidence type="ECO:0000259" key="16">
    <source>
        <dbReference type="Pfam" id="PF16953"/>
    </source>
</evidence>
<keyword evidence="11" id="KW-0460">Magnesium</keyword>
<dbReference type="Pfam" id="PF16953">
    <property type="entry name" value="PRORP"/>
    <property type="match status" value="1"/>
</dbReference>
<keyword evidence="6" id="KW-0819">tRNA processing</keyword>
<evidence type="ECO:0000256" key="14">
    <source>
        <dbReference type="ARBA" id="ARBA00044536"/>
    </source>
</evidence>
<evidence type="ECO:0000313" key="18">
    <source>
        <dbReference type="Proteomes" id="UP000242457"/>
    </source>
</evidence>
<gene>
    <name evidence="17" type="ORF">APICC_09413</name>
</gene>
<evidence type="ECO:0000256" key="9">
    <source>
        <dbReference type="ARBA" id="ARBA00022801"/>
    </source>
</evidence>
<dbReference type="Gene3D" id="1.25.40.10">
    <property type="entry name" value="Tetratricopeptide repeat domain"/>
    <property type="match status" value="1"/>
</dbReference>
<dbReference type="GO" id="GO:0030678">
    <property type="term" value="C:mitochondrial ribonuclease P complex"/>
    <property type="evidence" value="ECO:0007669"/>
    <property type="project" value="TreeGrafter"/>
</dbReference>
<evidence type="ECO:0000256" key="2">
    <source>
        <dbReference type="ARBA" id="ARBA00001946"/>
    </source>
</evidence>
<dbReference type="GO" id="GO:0001682">
    <property type="term" value="P:tRNA 5'-leader removal"/>
    <property type="evidence" value="ECO:0007669"/>
    <property type="project" value="TreeGrafter"/>
</dbReference>
<name>A0A2A3EQK1_APICC</name>
<keyword evidence="12" id="KW-0809">Transit peptide</keyword>
<dbReference type="AlphaFoldDB" id="A0A2A3EQK1"/>
<evidence type="ECO:0000256" key="6">
    <source>
        <dbReference type="ARBA" id="ARBA00022694"/>
    </source>
</evidence>
<evidence type="ECO:0000256" key="4">
    <source>
        <dbReference type="ARBA" id="ARBA00007626"/>
    </source>
</evidence>
<dbReference type="CDD" id="cd18718">
    <property type="entry name" value="PIN_PRORP"/>
    <property type="match status" value="1"/>
</dbReference>
<dbReference type="InterPro" id="IPR011990">
    <property type="entry name" value="TPR-like_helical_dom_sf"/>
</dbReference>
<protein>
    <recommendedName>
        <fullName evidence="14">Mitochondrial ribonuclease P catalytic subunit</fullName>
        <ecNumber evidence="5">3.1.26.5</ecNumber>
    </recommendedName>
    <alternativeName>
        <fullName evidence="15">Mitochondrial ribonuclease P protein 3</fullName>
    </alternativeName>
</protein>
<dbReference type="OrthoDB" id="46913at2759"/>
<evidence type="ECO:0000256" key="13">
    <source>
        <dbReference type="ARBA" id="ARBA00023128"/>
    </source>
</evidence>
<feature type="domain" description="PRORP" evidence="16">
    <location>
        <begin position="226"/>
        <end position="452"/>
    </location>
</feature>
<reference evidence="17 18" key="1">
    <citation type="submission" date="2014-07" db="EMBL/GenBank/DDBJ databases">
        <title>Genomic and transcriptomic analysis on Apis cerana provide comprehensive insights into honey bee biology.</title>
        <authorList>
            <person name="Diao Q."/>
            <person name="Sun L."/>
            <person name="Zheng H."/>
            <person name="Zheng H."/>
            <person name="Xu S."/>
            <person name="Wang S."/>
            <person name="Zeng Z."/>
            <person name="Hu F."/>
            <person name="Su S."/>
            <person name="Wu J."/>
        </authorList>
    </citation>
    <scope>NUCLEOTIDE SEQUENCE [LARGE SCALE GENOMIC DNA]</scope>
    <source>
        <tissue evidence="17">Pupae without intestine</tissue>
    </source>
</reference>
<evidence type="ECO:0000256" key="7">
    <source>
        <dbReference type="ARBA" id="ARBA00022722"/>
    </source>
</evidence>
<dbReference type="PANTHER" id="PTHR13547:SF1">
    <property type="entry name" value="MITOCHONDRIAL RIBONUCLEASE P CATALYTIC SUBUNIT"/>
    <property type="match status" value="1"/>
</dbReference>
<keyword evidence="8" id="KW-0479">Metal-binding</keyword>
<comment type="catalytic activity">
    <reaction evidence="1">
        <text>Endonucleolytic cleavage of RNA, removing 5'-extranucleotides from tRNA precursor.</text>
        <dbReference type="EC" id="3.1.26.5"/>
    </reaction>
</comment>
<keyword evidence="10" id="KW-0862">Zinc</keyword>
<evidence type="ECO:0000256" key="12">
    <source>
        <dbReference type="ARBA" id="ARBA00022946"/>
    </source>
</evidence>
<keyword evidence="18" id="KW-1185">Reference proteome</keyword>
<keyword evidence="13" id="KW-0496">Mitochondrion</keyword>
<sequence length="457" mass="54736">MKRNLFIYINKTKQFDTFWNYLTENYKNVLVEPSSTSKEIWKKDNNYNPTVHTITRYLKLYHLKNDLITETDKKHILSIYNKLMIQYTSFNANISNTFVKSLCQINQWKEAIKVIEKYEAIDNNHLLQEAYNDLISYLFDHEQEKLAYEYLINSMKKKTGPDGNNICITYLKYCLKEKHTFNEKVEKMFMLWNTYGIKPTENIVLEYMTACIEHGWIGSQTTILNSKCSKCNKILSQMNVSEQDFKYLLEAIKKKFAPDNMYYVTLPKEIKEFITFIDKNKPFDIIIDGLNVIYTQNYKIYKYNLIELIKTFEKQNKKILIIGRKHMKNFFEQLNIKINTFYVNNWFVLHLSHDDLFVLYAAFSSGKNAIVISKDLMRQHKFALEDTELSILFNKWQFSHQYIFDKYRGLIKLNSQVQIDAVAHKQDNYWHVPYITKIGNRQRHTCSNHWICLQMHK</sequence>
<evidence type="ECO:0000256" key="10">
    <source>
        <dbReference type="ARBA" id="ARBA00022833"/>
    </source>
</evidence>
<evidence type="ECO:0000256" key="3">
    <source>
        <dbReference type="ARBA" id="ARBA00004173"/>
    </source>
</evidence>
<organism evidence="17 18">
    <name type="scientific">Apis cerana cerana</name>
    <name type="common">Oriental honeybee</name>
    <dbReference type="NCBI Taxonomy" id="94128"/>
    <lineage>
        <taxon>Eukaryota</taxon>
        <taxon>Metazoa</taxon>
        <taxon>Ecdysozoa</taxon>
        <taxon>Arthropoda</taxon>
        <taxon>Hexapoda</taxon>
        <taxon>Insecta</taxon>
        <taxon>Pterygota</taxon>
        <taxon>Neoptera</taxon>
        <taxon>Endopterygota</taxon>
        <taxon>Hymenoptera</taxon>
        <taxon>Apocrita</taxon>
        <taxon>Aculeata</taxon>
        <taxon>Apoidea</taxon>
        <taxon>Anthophila</taxon>
        <taxon>Apidae</taxon>
        <taxon>Apis</taxon>
    </lineage>
</organism>
<evidence type="ECO:0000256" key="11">
    <source>
        <dbReference type="ARBA" id="ARBA00022842"/>
    </source>
</evidence>
<dbReference type="PANTHER" id="PTHR13547">
    <property type="match status" value="1"/>
</dbReference>
<dbReference type="InterPro" id="IPR031595">
    <property type="entry name" value="PRORP_C"/>
</dbReference>
<dbReference type="GO" id="GO:0004526">
    <property type="term" value="F:ribonuclease P activity"/>
    <property type="evidence" value="ECO:0007669"/>
    <property type="project" value="UniProtKB-EC"/>
</dbReference>
<dbReference type="STRING" id="94128.A0A2A3EQK1"/>
<dbReference type="Gene3D" id="3.40.50.11980">
    <property type="match status" value="1"/>
</dbReference>
<evidence type="ECO:0000256" key="1">
    <source>
        <dbReference type="ARBA" id="ARBA00000928"/>
    </source>
</evidence>
<comment type="subcellular location">
    <subcellularLocation>
        <location evidence="3">Mitochondrion</location>
    </subcellularLocation>
</comment>
<keyword evidence="9" id="KW-0378">Hydrolase</keyword>
<dbReference type="EC" id="3.1.26.5" evidence="5"/>
<dbReference type="GO" id="GO:0046872">
    <property type="term" value="F:metal ion binding"/>
    <property type="evidence" value="ECO:0007669"/>
    <property type="project" value="UniProtKB-KW"/>
</dbReference>
<dbReference type="Proteomes" id="UP000242457">
    <property type="component" value="Unassembled WGS sequence"/>
</dbReference>
<dbReference type="GO" id="GO:0097745">
    <property type="term" value="P:mitochondrial tRNA 5'-end processing"/>
    <property type="evidence" value="ECO:0007669"/>
    <property type="project" value="TreeGrafter"/>
</dbReference>
<keyword evidence="7" id="KW-0540">Nuclease</keyword>
<comment type="similarity">
    <text evidence="4">Belongs to the PPR family. P subfamily.</text>
</comment>
<evidence type="ECO:0000313" key="17">
    <source>
        <dbReference type="EMBL" id="PBC33987.1"/>
    </source>
</evidence>
<comment type="cofactor">
    <cofactor evidence="2">
        <name>Mg(2+)</name>
        <dbReference type="ChEBI" id="CHEBI:18420"/>
    </cofactor>
</comment>